<evidence type="ECO:0000256" key="1">
    <source>
        <dbReference type="SAM" id="Phobius"/>
    </source>
</evidence>
<dbReference type="EMBL" id="JAKNQU010000007">
    <property type="protein sequence ID" value="MCZ0928614.1"/>
    <property type="molecule type" value="Genomic_DNA"/>
</dbReference>
<dbReference type="InterPro" id="IPR001646">
    <property type="entry name" value="5peptide_repeat"/>
</dbReference>
<organism evidence="2 3">
    <name type="scientific">Vreelandella janggokensis</name>
    <dbReference type="NCBI Taxonomy" id="370767"/>
    <lineage>
        <taxon>Bacteria</taxon>
        <taxon>Pseudomonadati</taxon>
        <taxon>Pseudomonadota</taxon>
        <taxon>Gammaproteobacteria</taxon>
        <taxon>Oceanospirillales</taxon>
        <taxon>Halomonadaceae</taxon>
        <taxon>Vreelandella</taxon>
    </lineage>
</organism>
<keyword evidence="1" id="KW-0472">Membrane</keyword>
<dbReference type="Gene3D" id="2.160.20.80">
    <property type="entry name" value="E3 ubiquitin-protein ligase SopA"/>
    <property type="match status" value="1"/>
</dbReference>
<gene>
    <name evidence="2" type="ORF">L0635_16170</name>
</gene>
<comment type="caution">
    <text evidence="2">The sequence shown here is derived from an EMBL/GenBank/DDBJ whole genome shotgun (WGS) entry which is preliminary data.</text>
</comment>
<dbReference type="Proteomes" id="UP001321125">
    <property type="component" value="Unassembled WGS sequence"/>
</dbReference>
<feature type="transmembrane region" description="Helical" evidence="1">
    <location>
        <begin position="466"/>
        <end position="484"/>
    </location>
</feature>
<reference evidence="2 3" key="1">
    <citation type="submission" date="2022-02" db="EMBL/GenBank/DDBJ databases">
        <title>Study of halophilic communities from a Mexican lake.</title>
        <authorList>
            <person name="Hernandez-Soto L.M."/>
            <person name="Martinez-Abarca F."/>
            <person name="Ramirez-Saad H.C."/>
            <person name="Aguirre-Garrido J.F."/>
        </authorList>
    </citation>
    <scope>NUCLEOTIDE SEQUENCE [LARGE SCALE GENOMIC DNA]</scope>
    <source>
        <strain evidence="2 3">Hjan13</strain>
    </source>
</reference>
<feature type="transmembrane region" description="Helical" evidence="1">
    <location>
        <begin position="530"/>
        <end position="556"/>
    </location>
</feature>
<evidence type="ECO:0000313" key="2">
    <source>
        <dbReference type="EMBL" id="MCZ0928614.1"/>
    </source>
</evidence>
<keyword evidence="1" id="KW-0812">Transmembrane</keyword>
<protein>
    <submittedName>
        <fullName evidence="2">Pentapeptide repeat-containing protein</fullName>
    </submittedName>
</protein>
<sequence length="563" mass="63789">MREALKEPNLPPGALVETFDDGSALRNDGLRLTSAAKKPWYILATVAGEHSAKNRRFWNGWMCQNMSADDRKDLAVKLSLPEVELAPLSDGELQQIQARFKTAFPGKSLYNIAPNPGHAVDLKLVNFPHDISFDQFYFSHALFENVHFAGFADFDKAHFAYGANFQETHFSEGAFFPDAVFARGSNFKKAYFSELAEFQEAYFVGHANFQEAHFVDFADFKEANFAMRTDFQKARFNGNASFEKAHFNEAAHFQEVHFAGETNFQEADFADFANFQKVYFSGDTVFQKTHFNKQGVVFTDALFYAESTFFIESYFAGPALFNCAQFAGLVLFQKSNFDEEVFFQNASFNSYADFSDGTFKACTSFDGATFKTQVPKLYQREIHQDTTFSDNPKHWPKVTSENAEEGKQAYTRLRQIAADNHNPDLEHFFLRQEMRCKEMLAKYFDKIIFIAYRGLASSGISVARPAGILTFIWLVSGFFFHYAAKKVGDNSDLSMLADLSLLGSFGLSFANLMAFLGFNRLYFKEVIDEFGPWLSLLAGAQTVAGVVLLFFIGLGLRNRFRLK</sequence>
<keyword evidence="3" id="KW-1185">Reference proteome</keyword>
<name>A0ABT4IY65_9GAMM</name>
<keyword evidence="1" id="KW-1133">Transmembrane helix</keyword>
<dbReference type="Pfam" id="PF13576">
    <property type="entry name" value="Pentapeptide_3"/>
    <property type="match status" value="1"/>
</dbReference>
<proteinExistence type="predicted"/>
<evidence type="ECO:0000313" key="3">
    <source>
        <dbReference type="Proteomes" id="UP001321125"/>
    </source>
</evidence>
<accession>A0ABT4IY65</accession>
<dbReference type="RefSeq" id="WP_268902275.1">
    <property type="nucleotide sequence ID" value="NZ_JAKNQT010000004.1"/>
</dbReference>
<feature type="transmembrane region" description="Helical" evidence="1">
    <location>
        <begin position="496"/>
        <end position="518"/>
    </location>
</feature>